<evidence type="ECO:0000313" key="3">
    <source>
        <dbReference type="Proteomes" id="UP000070250"/>
    </source>
</evidence>
<proteinExistence type="predicted"/>
<organism evidence="2 3">
    <name type="scientific">Steroidobacter denitrificans</name>
    <dbReference type="NCBI Taxonomy" id="465721"/>
    <lineage>
        <taxon>Bacteria</taxon>
        <taxon>Pseudomonadati</taxon>
        <taxon>Pseudomonadota</taxon>
        <taxon>Gammaproteobacteria</taxon>
        <taxon>Steroidobacterales</taxon>
        <taxon>Steroidobacteraceae</taxon>
        <taxon>Steroidobacter</taxon>
    </lineage>
</organism>
<dbReference type="KEGG" id="sdf:ACG33_07180"/>
<gene>
    <name evidence="2" type="ORF">ACG33_07180</name>
</gene>
<protein>
    <recommendedName>
        <fullName evidence="1">Inorganic pyrophosphatase domain-containing protein</fullName>
    </recommendedName>
</protein>
<dbReference type="STRING" id="465721.ACG33_07180"/>
<dbReference type="InterPro" id="IPR041595">
    <property type="entry name" value="Inorganic_Pase"/>
</dbReference>
<name>A0A127F8X2_STEDE</name>
<dbReference type="AlphaFoldDB" id="A0A127F8X2"/>
<accession>A0A127F8X2</accession>
<reference evidence="2 3" key="1">
    <citation type="submission" date="2015-06" db="EMBL/GenBank/DDBJ databases">
        <title>A Comprehensive Approach to Explore the Metabolic and Phylogenetic Diversity of Bacterial Steroid Degradation in the Environment: Testosterone as an Example.</title>
        <authorList>
            <person name="Yang F.-C."/>
            <person name="Chen Y.-L."/>
            <person name="Yu C.-P."/>
            <person name="Tang S.-L."/>
            <person name="Wang P.-H."/>
            <person name="Ismail W."/>
            <person name="Wang C.-H."/>
            <person name="Yang C.-Y."/>
            <person name="Chiang Y.-R."/>
        </authorList>
    </citation>
    <scope>NUCLEOTIDE SEQUENCE [LARGE SCALE GENOMIC DNA]</scope>
    <source>
        <strain evidence="2 3">DSM 18526</strain>
    </source>
</reference>
<evidence type="ECO:0000313" key="2">
    <source>
        <dbReference type="EMBL" id="AMN46883.1"/>
    </source>
</evidence>
<dbReference type="Pfam" id="PF18823">
    <property type="entry name" value="InPase"/>
    <property type="match status" value="1"/>
</dbReference>
<keyword evidence="3" id="KW-1185">Reference proteome</keyword>
<feature type="domain" description="Inorganic pyrophosphatase" evidence="1">
    <location>
        <begin position="2"/>
        <end position="63"/>
    </location>
</feature>
<evidence type="ECO:0000259" key="1">
    <source>
        <dbReference type="Pfam" id="PF18823"/>
    </source>
</evidence>
<dbReference type="Proteomes" id="UP000070250">
    <property type="component" value="Chromosome"/>
</dbReference>
<sequence length="135" mass="15234">MQWERKMKDHYGYIRGTEDNTGEHVDVFVDPQPEAGQVFVIDQVIDGKFDEPKVMIGYGGEQEGIFDREGDAMNEQLLTAGLMLMNTLLQRAMQVSAQIQAGTLDRAYLDAQLIEDVEARQMQLAALERARAEGR</sequence>
<dbReference type="EMBL" id="CP011971">
    <property type="protein sequence ID" value="AMN46883.1"/>
    <property type="molecule type" value="Genomic_DNA"/>
</dbReference>